<reference evidence="2" key="1">
    <citation type="journal article" date="2019" name="Int. J. Syst. Evol. Microbiol.">
        <title>The Global Catalogue of Microorganisms (GCM) 10K type strain sequencing project: providing services to taxonomists for standard genome sequencing and annotation.</title>
        <authorList>
            <consortium name="The Broad Institute Genomics Platform"/>
            <consortium name="The Broad Institute Genome Sequencing Center for Infectious Disease"/>
            <person name="Wu L."/>
            <person name="Ma J."/>
        </authorList>
    </citation>
    <scope>NUCLEOTIDE SEQUENCE [LARGE SCALE GENOMIC DNA]</scope>
    <source>
        <strain evidence="2">ICMP 6774ER</strain>
    </source>
</reference>
<name>A0ABW4T291_9ACTN</name>
<dbReference type="RefSeq" id="WP_379575703.1">
    <property type="nucleotide sequence ID" value="NZ_JBHUFV010000043.1"/>
</dbReference>
<proteinExistence type="predicted"/>
<protein>
    <submittedName>
        <fullName evidence="1">Uncharacterized protein</fullName>
    </submittedName>
</protein>
<keyword evidence="2" id="KW-1185">Reference proteome</keyword>
<evidence type="ECO:0000313" key="1">
    <source>
        <dbReference type="EMBL" id="MFD1935349.1"/>
    </source>
</evidence>
<dbReference type="Proteomes" id="UP001597368">
    <property type="component" value="Unassembled WGS sequence"/>
</dbReference>
<evidence type="ECO:0000313" key="2">
    <source>
        <dbReference type="Proteomes" id="UP001597368"/>
    </source>
</evidence>
<sequence length="27" mass="3265">MFGFDFANPDEHLVMWLRLRLGDQLGW</sequence>
<organism evidence="1 2">
    <name type="scientific">Nonomuraea mangrovi</name>
    <dbReference type="NCBI Taxonomy" id="2316207"/>
    <lineage>
        <taxon>Bacteria</taxon>
        <taxon>Bacillati</taxon>
        <taxon>Actinomycetota</taxon>
        <taxon>Actinomycetes</taxon>
        <taxon>Streptosporangiales</taxon>
        <taxon>Streptosporangiaceae</taxon>
        <taxon>Nonomuraea</taxon>
    </lineage>
</organism>
<accession>A0ABW4T291</accession>
<dbReference type="EMBL" id="JBHUFV010000043">
    <property type="protein sequence ID" value="MFD1935349.1"/>
    <property type="molecule type" value="Genomic_DNA"/>
</dbReference>
<comment type="caution">
    <text evidence="1">The sequence shown here is derived from an EMBL/GenBank/DDBJ whole genome shotgun (WGS) entry which is preliminary data.</text>
</comment>
<gene>
    <name evidence="1" type="ORF">ACFSKW_28125</name>
</gene>